<evidence type="ECO:0000313" key="3">
    <source>
        <dbReference type="Proteomes" id="UP001165481"/>
    </source>
</evidence>
<gene>
    <name evidence="2" type="ORF">MUN46_009720</name>
</gene>
<feature type="transmembrane region" description="Helical" evidence="1">
    <location>
        <begin position="214"/>
        <end position="231"/>
    </location>
</feature>
<keyword evidence="1" id="KW-0472">Membrane</keyword>
<evidence type="ECO:0000256" key="1">
    <source>
        <dbReference type="SAM" id="Phobius"/>
    </source>
</evidence>
<protein>
    <submittedName>
        <fullName evidence="2">Uncharacterized protein</fullName>
    </submittedName>
</protein>
<feature type="transmembrane region" description="Helical" evidence="1">
    <location>
        <begin position="176"/>
        <end position="194"/>
    </location>
</feature>
<keyword evidence="3" id="KW-1185">Reference proteome</keyword>
<dbReference type="RefSeq" id="WP_243377026.1">
    <property type="nucleotide sequence ID" value="NZ_JAKZJU020000001.1"/>
</dbReference>
<feature type="transmembrane region" description="Helical" evidence="1">
    <location>
        <begin position="41"/>
        <end position="60"/>
    </location>
</feature>
<feature type="transmembrane region" description="Helical" evidence="1">
    <location>
        <begin position="108"/>
        <end position="128"/>
    </location>
</feature>
<name>A0ABT7IQN7_9BURK</name>
<feature type="transmembrane region" description="Helical" evidence="1">
    <location>
        <begin position="72"/>
        <end position="96"/>
    </location>
</feature>
<accession>A0ABT7IQN7</accession>
<dbReference type="Proteomes" id="UP001165481">
    <property type="component" value="Unassembled WGS sequence"/>
</dbReference>
<reference evidence="2" key="1">
    <citation type="submission" date="2023-03" db="EMBL/GenBank/DDBJ databases">
        <title>Mesosutterella sp. nov. isolated from porcine feces.</title>
        <authorList>
            <person name="Yu S."/>
        </authorList>
    </citation>
    <scope>NUCLEOTIDE SEQUENCE</scope>
    <source>
        <strain evidence="2">AGMB02718</strain>
    </source>
</reference>
<dbReference type="EMBL" id="JAKZJU020000001">
    <property type="protein sequence ID" value="MDL2060211.1"/>
    <property type="molecule type" value="Genomic_DNA"/>
</dbReference>
<keyword evidence="1" id="KW-0812">Transmembrane</keyword>
<sequence>MGNEWAMMLFTSLVCLSAGLSVVTALGEWRDYPLAPLVRTGEAAAALLALGFLSILFSLGRPQLFIGMLGNAASSFFPVAVLMALAFAALFGFCAAHYRGAEFSTTRGFALAAGICSSLLVLAAGRTMVMPWREAWNTPIIPAAFLAWAFACCCYAAQALSAVTGRSARLGRASRFAWAVPAVLVAAYIAFLFTSEALREDETAWEPLTGSLAPIFWLGVAGAGIVLPAVLTWRGKGSARACLAAMILTVAGAAAFHMVVWQLGMPSWDFFSAS</sequence>
<organism evidence="2 3">
    <name type="scientific">Mesosutterella faecium</name>
    <dbReference type="NCBI Taxonomy" id="2925194"/>
    <lineage>
        <taxon>Bacteria</taxon>
        <taxon>Pseudomonadati</taxon>
        <taxon>Pseudomonadota</taxon>
        <taxon>Betaproteobacteria</taxon>
        <taxon>Burkholderiales</taxon>
        <taxon>Sutterellaceae</taxon>
        <taxon>Mesosutterella</taxon>
    </lineage>
</organism>
<proteinExistence type="predicted"/>
<evidence type="ECO:0000313" key="2">
    <source>
        <dbReference type="EMBL" id="MDL2060211.1"/>
    </source>
</evidence>
<comment type="caution">
    <text evidence="2">The sequence shown here is derived from an EMBL/GenBank/DDBJ whole genome shotgun (WGS) entry which is preliminary data.</text>
</comment>
<keyword evidence="1" id="KW-1133">Transmembrane helix</keyword>
<feature type="transmembrane region" description="Helical" evidence="1">
    <location>
        <begin position="6"/>
        <end position="29"/>
    </location>
</feature>
<feature type="transmembrane region" description="Helical" evidence="1">
    <location>
        <begin position="140"/>
        <end position="164"/>
    </location>
</feature>
<feature type="transmembrane region" description="Helical" evidence="1">
    <location>
        <begin position="243"/>
        <end position="264"/>
    </location>
</feature>